<proteinExistence type="predicted"/>
<comment type="caution">
    <text evidence="2">The sequence shown here is derived from an EMBL/GenBank/DDBJ whole genome shotgun (WGS) entry which is preliminary data.</text>
</comment>
<dbReference type="Pfam" id="PF01391">
    <property type="entry name" value="Collagen"/>
    <property type="match status" value="2"/>
</dbReference>
<sequence length="650" mass="67693">MAISGLHCKHVVGHLDGRPGPIGIQGPTGPQGFTGSTGLSGLKGERGSPGPLGPDGPKGDKGTMGVPGFLGINGIPVSVSTDALFISSFSQSLHSEYVSSGSHWVKETSKLEAAFSIHPVDLALPEMSQGLGAYHLSMPFLLQSRFNGSWKEMNPLDEKGLIDLSQRSEINFQRIQLRATLDSQAPEAHLVWTAIMELKELLDFQALMAILGFSDHLYAARYLHFISNGFACLQLTLLRKSSTITFKGDTNKSTIALVANENLCAQHLKQRCTELTELIDGSFLSSINDIWWPNKGPQGAPGSPGAVGPAGPPGLQGLPGPPGPPGPDGDVGLPGPAGPPPSTGELEFMGFPKGKKGSKKASKEIKKAELFDAQLYKCRKENRLKNDMNVALLSIHSILRELSRDVAQEWNKEGQVQSLLNRNKPGGEKGDIGLPGPDVFIDIDGAVISGNPGDPGVPGLPGLKGDEGVQGLRGPSGVPGLPALSGDSGFCACDSGVPSNGLPGEPGPPGPQGLIGLPGLKGARGDRGSGGAQGPAGPPGFHGRPGLSGPKGEKGEPTLSTISGMKGDQGDPGSQGFPGVTGERGKDGIPGLPGLPGLPVKKGYQDFLVKKANLVYLASQELGYQDFLDPVGFLEIKARMDYQDNKAPLD</sequence>
<dbReference type="PANTHER" id="PTHR24637">
    <property type="entry name" value="COLLAGEN"/>
    <property type="match status" value="1"/>
</dbReference>
<dbReference type="Gene3D" id="1.20.5.320">
    <property type="entry name" value="6-Phosphogluconate Dehydrogenase, domain 3"/>
    <property type="match status" value="1"/>
</dbReference>
<dbReference type="Proteomes" id="UP001266305">
    <property type="component" value="Unassembled WGS sequence"/>
</dbReference>
<feature type="region of interest" description="Disordered" evidence="1">
    <location>
        <begin position="294"/>
        <end position="360"/>
    </location>
</feature>
<feature type="compositionally biased region" description="Low complexity" evidence="1">
    <location>
        <begin position="19"/>
        <end position="37"/>
    </location>
</feature>
<gene>
    <name evidence="2" type="ORF">P7K49_038916</name>
</gene>
<organism evidence="2 3">
    <name type="scientific">Saguinus oedipus</name>
    <name type="common">Cotton-top tamarin</name>
    <name type="synonym">Oedipomidas oedipus</name>
    <dbReference type="NCBI Taxonomy" id="9490"/>
    <lineage>
        <taxon>Eukaryota</taxon>
        <taxon>Metazoa</taxon>
        <taxon>Chordata</taxon>
        <taxon>Craniata</taxon>
        <taxon>Vertebrata</taxon>
        <taxon>Euteleostomi</taxon>
        <taxon>Mammalia</taxon>
        <taxon>Eutheria</taxon>
        <taxon>Euarchontoglires</taxon>
        <taxon>Primates</taxon>
        <taxon>Haplorrhini</taxon>
        <taxon>Platyrrhini</taxon>
        <taxon>Cebidae</taxon>
        <taxon>Callitrichinae</taxon>
        <taxon>Saguinus</taxon>
    </lineage>
</organism>
<feature type="region of interest" description="Disordered" evidence="1">
    <location>
        <begin position="497"/>
        <end position="594"/>
    </location>
</feature>
<feature type="compositionally biased region" description="Low complexity" evidence="1">
    <location>
        <begin position="296"/>
        <end position="318"/>
    </location>
</feature>
<evidence type="ECO:0000313" key="3">
    <source>
        <dbReference type="Proteomes" id="UP001266305"/>
    </source>
</evidence>
<keyword evidence="3" id="KW-1185">Reference proteome</keyword>
<name>A0ABQ9TGL9_SAGOE</name>
<evidence type="ECO:0000313" key="2">
    <source>
        <dbReference type="EMBL" id="KAK2083680.1"/>
    </source>
</evidence>
<dbReference type="InterPro" id="IPR008160">
    <property type="entry name" value="Collagen"/>
</dbReference>
<reference evidence="2 3" key="1">
    <citation type="submission" date="2023-05" db="EMBL/GenBank/DDBJ databases">
        <title>B98-5 Cell Line De Novo Hybrid Assembly: An Optical Mapping Approach.</title>
        <authorList>
            <person name="Kananen K."/>
            <person name="Auerbach J.A."/>
            <person name="Kautto E."/>
            <person name="Blachly J.S."/>
        </authorList>
    </citation>
    <scope>NUCLEOTIDE SEQUENCE [LARGE SCALE GENOMIC DNA]</scope>
    <source>
        <strain evidence="2">B95-8</strain>
        <tissue evidence="2">Cell line</tissue>
    </source>
</reference>
<protein>
    <submittedName>
        <fullName evidence="2">Uncharacterized protein</fullName>
    </submittedName>
</protein>
<dbReference type="PANTHER" id="PTHR24637:SF421">
    <property type="entry name" value="CUTICLE COLLAGEN DPY-2"/>
    <property type="match status" value="1"/>
</dbReference>
<feature type="compositionally biased region" description="Low complexity" evidence="1">
    <location>
        <begin position="512"/>
        <end position="521"/>
    </location>
</feature>
<feature type="region of interest" description="Disordered" evidence="1">
    <location>
        <begin position="19"/>
        <end position="63"/>
    </location>
</feature>
<evidence type="ECO:0000256" key="1">
    <source>
        <dbReference type="SAM" id="MobiDB-lite"/>
    </source>
</evidence>
<dbReference type="EMBL" id="JASSZA010000023">
    <property type="protein sequence ID" value="KAK2083680.1"/>
    <property type="molecule type" value="Genomic_DNA"/>
</dbReference>
<accession>A0ABQ9TGL9</accession>